<dbReference type="CDD" id="cd01833">
    <property type="entry name" value="XynB_like"/>
    <property type="match status" value="1"/>
</dbReference>
<dbReference type="AlphaFoldDB" id="A0AAD6CIE6"/>
<feature type="signal peptide" evidence="1">
    <location>
        <begin position="1"/>
        <end position="27"/>
    </location>
</feature>
<keyword evidence="1" id="KW-0732">Signal</keyword>
<feature type="chain" id="PRO_5042026557" evidence="1">
    <location>
        <begin position="28"/>
        <end position="315"/>
    </location>
</feature>
<evidence type="ECO:0000313" key="3">
    <source>
        <dbReference type="Proteomes" id="UP001213681"/>
    </source>
</evidence>
<gene>
    <name evidence="2" type="ORF">N7458_000452</name>
</gene>
<dbReference type="RefSeq" id="XP_056771613.1">
    <property type="nucleotide sequence ID" value="XM_056903846.1"/>
</dbReference>
<dbReference type="PANTHER" id="PTHR30383">
    <property type="entry name" value="THIOESTERASE 1/PROTEASE 1/LYSOPHOSPHOLIPASE L1"/>
    <property type="match status" value="1"/>
</dbReference>
<dbReference type="EMBL" id="JAPVEA010000001">
    <property type="protein sequence ID" value="KAJ5464766.1"/>
    <property type="molecule type" value="Genomic_DNA"/>
</dbReference>
<dbReference type="SUPFAM" id="SSF52266">
    <property type="entry name" value="SGNH hydrolase"/>
    <property type="match status" value="1"/>
</dbReference>
<dbReference type="PANTHER" id="PTHR30383:SF31">
    <property type="entry name" value="SGNH HYDROLASE-TYPE ESTERASE DOMAIN-CONTAINING PROTEIN-RELATED"/>
    <property type="match status" value="1"/>
</dbReference>
<reference evidence="2" key="2">
    <citation type="journal article" date="2023" name="IMA Fungus">
        <title>Comparative genomic study of the Penicillium genus elucidates a diverse pangenome and 15 lateral gene transfer events.</title>
        <authorList>
            <person name="Petersen C."/>
            <person name="Sorensen T."/>
            <person name="Nielsen M.R."/>
            <person name="Sondergaard T.E."/>
            <person name="Sorensen J.L."/>
            <person name="Fitzpatrick D.A."/>
            <person name="Frisvad J.C."/>
            <person name="Nielsen K.L."/>
        </authorList>
    </citation>
    <scope>NUCLEOTIDE SEQUENCE</scope>
    <source>
        <strain evidence="2">IBT 16125</strain>
    </source>
</reference>
<name>A0AAD6CIE6_9EURO</name>
<keyword evidence="3" id="KW-1185">Reference proteome</keyword>
<evidence type="ECO:0000256" key="1">
    <source>
        <dbReference type="SAM" id="SignalP"/>
    </source>
</evidence>
<dbReference type="Proteomes" id="UP001213681">
    <property type="component" value="Unassembled WGS sequence"/>
</dbReference>
<dbReference type="GeneID" id="81594089"/>
<protein>
    <submittedName>
        <fullName evidence="2">LipaseGDSL</fullName>
    </submittedName>
</protein>
<evidence type="ECO:0000313" key="2">
    <source>
        <dbReference type="EMBL" id="KAJ5464766.1"/>
    </source>
</evidence>
<dbReference type="Pfam" id="PF00657">
    <property type="entry name" value="Lipase_GDSL"/>
    <property type="match status" value="1"/>
</dbReference>
<dbReference type="InterPro" id="IPR051532">
    <property type="entry name" value="Ester_Hydrolysis_Enzymes"/>
</dbReference>
<proteinExistence type="predicted"/>
<dbReference type="InterPro" id="IPR001087">
    <property type="entry name" value="GDSL"/>
</dbReference>
<comment type="caution">
    <text evidence="2">The sequence shown here is derived from an EMBL/GenBank/DDBJ whole genome shotgun (WGS) entry which is preliminary data.</text>
</comment>
<organism evidence="2 3">
    <name type="scientific">Penicillium daleae</name>
    <dbReference type="NCBI Taxonomy" id="63821"/>
    <lineage>
        <taxon>Eukaryota</taxon>
        <taxon>Fungi</taxon>
        <taxon>Dikarya</taxon>
        <taxon>Ascomycota</taxon>
        <taxon>Pezizomycotina</taxon>
        <taxon>Eurotiomycetes</taxon>
        <taxon>Eurotiomycetidae</taxon>
        <taxon>Eurotiales</taxon>
        <taxon>Aspergillaceae</taxon>
        <taxon>Penicillium</taxon>
    </lineage>
</organism>
<reference evidence="2" key="1">
    <citation type="submission" date="2022-12" db="EMBL/GenBank/DDBJ databases">
        <authorList>
            <person name="Petersen C."/>
        </authorList>
    </citation>
    <scope>NUCLEOTIDE SEQUENCE</scope>
    <source>
        <strain evidence="2">IBT 16125</strain>
    </source>
</reference>
<accession>A0AAD6CIE6</accession>
<dbReference type="InterPro" id="IPR036514">
    <property type="entry name" value="SGNH_hydro_sf"/>
</dbReference>
<dbReference type="GO" id="GO:0004622">
    <property type="term" value="F:phosphatidylcholine lysophospholipase activity"/>
    <property type="evidence" value="ECO:0007669"/>
    <property type="project" value="TreeGrafter"/>
</dbReference>
<sequence>MWPSTPMHWVVQFALVWLVCLSTLAVAEPLSVDTVVKSIGLNGKIDLEGSTSTLQKRDNGTFLLRVMPLGASITMGYQSTDHNGYRKALRQQLRHAGWQVDMIGSLRNGTMHNNQHEGHYGNRIDQVETKIQATILQKPNLILINTNLTTPKASGTNDADQNYQITTAGLRMNTLLTTLYTAIPTTTIILSTLLPNKKHPDQVHQISSQYRELVELRRQQGYRIVLADMSTFIKMSQLVDGTHPGDYGYTEMAAVWWAAFLDAEAEGFLDFADGTGADGRISASEEAELDGGDSIGDPGLPTIYGAGAAGGYGCE</sequence>
<dbReference type="Gene3D" id="3.40.50.1110">
    <property type="entry name" value="SGNH hydrolase"/>
    <property type="match status" value="1"/>
</dbReference>